<dbReference type="SUPFAM" id="SSF55469">
    <property type="entry name" value="FMN-dependent nitroreductase-like"/>
    <property type="match status" value="2"/>
</dbReference>
<dbReference type="Pfam" id="PF14512">
    <property type="entry name" value="TM1586_NiRdase"/>
    <property type="match status" value="1"/>
</dbReference>
<dbReference type="Gene3D" id="3.40.109.10">
    <property type="entry name" value="NADH Oxidase"/>
    <property type="match status" value="1"/>
</dbReference>
<name>A0ABR2ILH3_9EUKA</name>
<proteinExistence type="predicted"/>
<keyword evidence="3" id="KW-1185">Reference proteome</keyword>
<sequence>MSAQAPLTIIEAFKERRSVRIFGGQSLTAEQQEALAQSIKEANSLETPFHSPGVEVSSTEPGLGNPRVIRGEAGFIVCKIPHTNSLQRNQITDVCYRAHHALMRLAQNHVNTIWIAGTYDEDKAERRFKGYQIPSVIAIGNGEASREQNERLKQMMGIQSGRFPFDQIFYDAKSKKRISEKDAASSEYPPYMKDFLAALRSGPSAINLQPWRFMIDGNDVHLFDAKFNNYSPFDMGIALANLHLLAEFRGGNCTFEIRNKVPEAPPSFGTYIATAVYH</sequence>
<reference evidence="2 3" key="1">
    <citation type="submission" date="2024-04" db="EMBL/GenBank/DDBJ databases">
        <title>Tritrichomonas musculus Genome.</title>
        <authorList>
            <person name="Alves-Ferreira E."/>
            <person name="Grigg M."/>
            <person name="Lorenzi H."/>
            <person name="Galac M."/>
        </authorList>
    </citation>
    <scope>NUCLEOTIDE SEQUENCE [LARGE SCALE GENOMIC DNA]</scope>
    <source>
        <strain evidence="2 3">EAF2021</strain>
    </source>
</reference>
<comment type="caution">
    <text evidence="2">The sequence shown here is derived from an EMBL/GenBank/DDBJ whole genome shotgun (WGS) entry which is preliminary data.</text>
</comment>
<accession>A0ABR2ILH3</accession>
<dbReference type="EMBL" id="JAPFFF010000016">
    <property type="protein sequence ID" value="KAK8864755.1"/>
    <property type="molecule type" value="Genomic_DNA"/>
</dbReference>
<evidence type="ECO:0000259" key="1">
    <source>
        <dbReference type="Pfam" id="PF14512"/>
    </source>
</evidence>
<organism evidence="2 3">
    <name type="scientific">Tritrichomonas musculus</name>
    <dbReference type="NCBI Taxonomy" id="1915356"/>
    <lineage>
        <taxon>Eukaryota</taxon>
        <taxon>Metamonada</taxon>
        <taxon>Parabasalia</taxon>
        <taxon>Tritrichomonadida</taxon>
        <taxon>Tritrichomonadidae</taxon>
        <taxon>Tritrichomonas</taxon>
    </lineage>
</organism>
<evidence type="ECO:0000313" key="3">
    <source>
        <dbReference type="Proteomes" id="UP001470230"/>
    </source>
</evidence>
<dbReference type="InterPro" id="IPR000415">
    <property type="entry name" value="Nitroreductase-like"/>
</dbReference>
<dbReference type="InterPro" id="IPR029478">
    <property type="entry name" value="TM1586_NiRdase"/>
</dbReference>
<gene>
    <name evidence="2" type="ORF">M9Y10_010278</name>
</gene>
<evidence type="ECO:0000313" key="2">
    <source>
        <dbReference type="EMBL" id="KAK8864755.1"/>
    </source>
</evidence>
<dbReference type="Proteomes" id="UP001470230">
    <property type="component" value="Unassembled WGS sequence"/>
</dbReference>
<protein>
    <recommendedName>
        <fullName evidence="1">Putative nitroreductase TM1586 domain-containing protein</fullName>
    </recommendedName>
</protein>
<feature type="domain" description="Putative nitroreductase TM1586" evidence="1">
    <location>
        <begin position="9"/>
        <end position="244"/>
    </location>
</feature>
<dbReference type="Gene3D" id="3.40.109.30">
    <property type="entry name" value="putative nitroreductase (tm1586), domain 2"/>
    <property type="match status" value="1"/>
</dbReference>